<dbReference type="AlphaFoldDB" id="A0A814TQX6"/>
<evidence type="ECO:0000313" key="5">
    <source>
        <dbReference type="EMBL" id="CAF1167239.1"/>
    </source>
</evidence>
<dbReference type="Proteomes" id="UP000663874">
    <property type="component" value="Unassembled WGS sequence"/>
</dbReference>
<evidence type="ECO:0000313" key="4">
    <source>
        <dbReference type="EMBL" id="CAF1164652.1"/>
    </source>
</evidence>
<evidence type="ECO:0000313" key="10">
    <source>
        <dbReference type="Proteomes" id="UP000663854"/>
    </source>
</evidence>
<dbReference type="Proteomes" id="UP000663889">
    <property type="component" value="Unassembled WGS sequence"/>
</dbReference>
<evidence type="ECO:0000313" key="6">
    <source>
        <dbReference type="EMBL" id="CAF1416124.1"/>
    </source>
</evidence>
<comment type="caution">
    <text evidence="4">The sequence shown here is derived from an EMBL/GenBank/DDBJ whole genome shotgun (WGS) entry which is preliminary data.</text>
</comment>
<dbReference type="EMBL" id="CAJNOO010000853">
    <property type="protein sequence ID" value="CAF1047818.1"/>
    <property type="molecule type" value="Genomic_DNA"/>
</dbReference>
<reference evidence="4" key="1">
    <citation type="submission" date="2021-02" db="EMBL/GenBank/DDBJ databases">
        <authorList>
            <person name="Nowell W R."/>
        </authorList>
    </citation>
    <scope>NUCLEOTIDE SEQUENCE</scope>
</reference>
<keyword evidence="11" id="KW-1185">Reference proteome</keyword>
<dbReference type="EMBL" id="CAJOAX010005107">
    <property type="protein sequence ID" value="CAF3935194.1"/>
    <property type="molecule type" value="Genomic_DNA"/>
</dbReference>
<dbReference type="Proteomes" id="UP000663882">
    <property type="component" value="Unassembled WGS sequence"/>
</dbReference>
<sequence length="72" mass="8194">MDLLGNLLFNDQRGIPTEYVRHISSIWLSGLMIGDGVTIQMMHVRTKVQDRLKRGLIHDGEKVIVQYSQACP</sequence>
<dbReference type="Proteomes" id="UP000663864">
    <property type="component" value="Unassembled WGS sequence"/>
</dbReference>
<dbReference type="EMBL" id="CAJNOT010001225">
    <property type="protein sequence ID" value="CAF1167239.1"/>
    <property type="molecule type" value="Genomic_DNA"/>
</dbReference>
<protein>
    <submittedName>
        <fullName evidence="4">Uncharacterized protein</fullName>
    </submittedName>
</protein>
<dbReference type="Proteomes" id="UP000663836">
    <property type="component" value="Unassembled WGS sequence"/>
</dbReference>
<organism evidence="4 10">
    <name type="scientific">Rotaria sordida</name>
    <dbReference type="NCBI Taxonomy" id="392033"/>
    <lineage>
        <taxon>Eukaryota</taxon>
        <taxon>Metazoa</taxon>
        <taxon>Spiralia</taxon>
        <taxon>Gnathifera</taxon>
        <taxon>Rotifera</taxon>
        <taxon>Eurotatoria</taxon>
        <taxon>Bdelloidea</taxon>
        <taxon>Philodinida</taxon>
        <taxon>Philodinidae</taxon>
        <taxon>Rotaria</taxon>
    </lineage>
</organism>
<evidence type="ECO:0000313" key="11">
    <source>
        <dbReference type="Proteomes" id="UP000663870"/>
    </source>
</evidence>
<dbReference type="Proteomes" id="UP000663870">
    <property type="component" value="Unassembled WGS sequence"/>
</dbReference>
<evidence type="ECO:0000313" key="8">
    <source>
        <dbReference type="EMBL" id="CAF3935194.1"/>
    </source>
</evidence>
<dbReference type="EMBL" id="CAJNOO010000853">
    <property type="protein sequence ID" value="CAF1047858.1"/>
    <property type="molecule type" value="Genomic_DNA"/>
</dbReference>
<evidence type="ECO:0000313" key="1">
    <source>
        <dbReference type="EMBL" id="CAF1047818.1"/>
    </source>
</evidence>
<evidence type="ECO:0000313" key="7">
    <source>
        <dbReference type="EMBL" id="CAF3904500.1"/>
    </source>
</evidence>
<dbReference type="EMBL" id="CAJNOL010001767">
    <property type="protein sequence ID" value="CAF1416124.1"/>
    <property type="molecule type" value="Genomic_DNA"/>
</dbReference>
<proteinExistence type="predicted"/>
<dbReference type="EMBL" id="CAJOBE010003859">
    <property type="protein sequence ID" value="CAF3904500.1"/>
    <property type="molecule type" value="Genomic_DNA"/>
</dbReference>
<evidence type="ECO:0000313" key="9">
    <source>
        <dbReference type="EMBL" id="CAF4055357.1"/>
    </source>
</evidence>
<name>A0A814TQX6_9BILA</name>
<evidence type="ECO:0000313" key="2">
    <source>
        <dbReference type="EMBL" id="CAF1047858.1"/>
    </source>
</evidence>
<dbReference type="Proteomes" id="UP000663823">
    <property type="component" value="Unassembled WGS sequence"/>
</dbReference>
<dbReference type="EMBL" id="CAJNOH010001022">
    <property type="protein sequence ID" value="CAF1164652.1"/>
    <property type="molecule type" value="Genomic_DNA"/>
</dbReference>
<dbReference type="Proteomes" id="UP000663854">
    <property type="component" value="Unassembled WGS sequence"/>
</dbReference>
<dbReference type="EMBL" id="CAJOBD010006229">
    <property type="protein sequence ID" value="CAF4055357.1"/>
    <property type="molecule type" value="Genomic_DNA"/>
</dbReference>
<gene>
    <name evidence="7" type="ORF">FNK824_LOCUS20757</name>
    <name evidence="9" type="ORF">JBS370_LOCUS29278</name>
    <name evidence="6" type="ORF">JXQ802_LOCUS35575</name>
    <name evidence="8" type="ORF">OTI717_LOCUS25562</name>
    <name evidence="4" type="ORF">PYM288_LOCUS22938</name>
    <name evidence="1" type="ORF">RFH988_LOCUS16566</name>
    <name evidence="2" type="ORF">RFH988_LOCUS16569</name>
    <name evidence="3" type="ORF">SEV965_LOCUS18466</name>
    <name evidence="5" type="ORF">ZHD862_LOCUS21015</name>
</gene>
<evidence type="ECO:0000313" key="3">
    <source>
        <dbReference type="EMBL" id="CAF1151303.1"/>
    </source>
</evidence>
<accession>A0A814TQX6</accession>
<dbReference type="EMBL" id="CAJNOU010001101">
    <property type="protein sequence ID" value="CAF1151303.1"/>
    <property type="molecule type" value="Genomic_DNA"/>
</dbReference>